<keyword evidence="4" id="KW-1185">Reference proteome</keyword>
<reference evidence="3 4" key="1">
    <citation type="submission" date="2016-10" db="EMBL/GenBank/DDBJ databases">
        <authorList>
            <person name="de Groot N.N."/>
        </authorList>
    </citation>
    <scope>NUCLEOTIDE SEQUENCE [LARGE SCALE GENOMIC DNA]</scope>
    <source>
        <strain evidence="3 4">DSM 19547</strain>
    </source>
</reference>
<evidence type="ECO:0000256" key="1">
    <source>
        <dbReference type="SAM" id="MobiDB-lite"/>
    </source>
</evidence>
<dbReference type="OrthoDB" id="7483387at2"/>
<feature type="compositionally biased region" description="Basic and acidic residues" evidence="1">
    <location>
        <begin position="372"/>
        <end position="383"/>
    </location>
</feature>
<gene>
    <name evidence="3" type="ORF">SAMN04488047_10530</name>
</gene>
<sequence>MNLQDLFGGFFSPEAGQRRRAWLDEQDRRITEGVRYFLGPQLAPQVERAAGMAALFSPGQDVVDAQQASRNLTRWDGPMDAAGDAATLAAALGSTLLPGGVASYRQGIEDLMDAGVRTHKSGQLNIFAGPGAANADRSALSRAEQMEQAGVDRDHIWRSTGWGRGVDDQWRFEIDDSAARVGLRPGETAPLPDALKHEQLNAAYPQLQRVDVAMTDEVDPGTQGVFMGALGEGGHGDATLWLSDRARAPRSTMLHEAQHAVQQIEGRQAGGNLVDAGNSAVAGEILEELRGEAQPMGFEEFFKNSGLEDRAMARHIFDNFVSDGAAEEDLRRKAAQEAYRRLAGEVEARNTQARRHMTAAERREVPPWATEDVPREKQLLGRH</sequence>
<dbReference type="Pfam" id="PF18838">
    <property type="entry name" value="LPD23"/>
    <property type="match status" value="1"/>
</dbReference>
<dbReference type="InterPro" id="IPR040696">
    <property type="entry name" value="LPD23"/>
</dbReference>
<accession>A0A1I5PC38</accession>
<proteinExistence type="predicted"/>
<dbReference type="Proteomes" id="UP000199356">
    <property type="component" value="Unassembled WGS sequence"/>
</dbReference>
<feature type="domain" description="Large polyvalent protein associated" evidence="2">
    <location>
        <begin position="126"/>
        <end position="181"/>
    </location>
</feature>
<organism evidence="3 4">
    <name type="scientific">Tranquillimonas alkanivorans</name>
    <dbReference type="NCBI Taxonomy" id="441119"/>
    <lineage>
        <taxon>Bacteria</taxon>
        <taxon>Pseudomonadati</taxon>
        <taxon>Pseudomonadota</taxon>
        <taxon>Alphaproteobacteria</taxon>
        <taxon>Rhodobacterales</taxon>
        <taxon>Roseobacteraceae</taxon>
        <taxon>Tranquillimonas</taxon>
    </lineage>
</organism>
<dbReference type="STRING" id="441119.SAMN04488047_10530"/>
<name>A0A1I5PC38_9RHOB</name>
<dbReference type="AlphaFoldDB" id="A0A1I5PC38"/>
<dbReference type="EMBL" id="FOXA01000005">
    <property type="protein sequence ID" value="SFP31662.1"/>
    <property type="molecule type" value="Genomic_DNA"/>
</dbReference>
<evidence type="ECO:0000259" key="2">
    <source>
        <dbReference type="Pfam" id="PF18838"/>
    </source>
</evidence>
<evidence type="ECO:0000313" key="3">
    <source>
        <dbReference type="EMBL" id="SFP31662.1"/>
    </source>
</evidence>
<protein>
    <recommendedName>
        <fullName evidence="2">Large polyvalent protein associated domain-containing protein</fullName>
    </recommendedName>
</protein>
<dbReference type="RefSeq" id="WP_093420146.1">
    <property type="nucleotide sequence ID" value="NZ_FOXA01000005.1"/>
</dbReference>
<evidence type="ECO:0000313" key="4">
    <source>
        <dbReference type="Proteomes" id="UP000199356"/>
    </source>
</evidence>
<feature type="region of interest" description="Disordered" evidence="1">
    <location>
        <begin position="347"/>
        <end position="383"/>
    </location>
</feature>